<feature type="transmembrane region" description="Helical" evidence="6">
    <location>
        <begin position="124"/>
        <end position="145"/>
    </location>
</feature>
<feature type="transmembrane region" description="Helical" evidence="6">
    <location>
        <begin position="184"/>
        <end position="205"/>
    </location>
</feature>
<comment type="subcellular location">
    <subcellularLocation>
        <location evidence="1">Membrane</location>
        <topology evidence="1">Multi-pass membrane protein</topology>
    </subcellularLocation>
</comment>
<feature type="domain" description="EamA" evidence="7">
    <location>
        <begin position="155"/>
        <end position="284"/>
    </location>
</feature>
<dbReference type="InterPro" id="IPR000620">
    <property type="entry name" value="EamA_dom"/>
</dbReference>
<dbReference type="PANTHER" id="PTHR22911:SF6">
    <property type="entry name" value="SOLUTE CARRIER FAMILY 35 MEMBER G1"/>
    <property type="match status" value="1"/>
</dbReference>
<dbReference type="SUPFAM" id="SSF103481">
    <property type="entry name" value="Multidrug resistance efflux transporter EmrE"/>
    <property type="match status" value="2"/>
</dbReference>
<evidence type="ECO:0000256" key="6">
    <source>
        <dbReference type="SAM" id="Phobius"/>
    </source>
</evidence>
<keyword evidence="3 6" id="KW-0812">Transmembrane</keyword>
<dbReference type="GO" id="GO:0016020">
    <property type="term" value="C:membrane"/>
    <property type="evidence" value="ECO:0007669"/>
    <property type="project" value="UniProtKB-SubCell"/>
</dbReference>
<accession>A0A419R213</accession>
<feature type="transmembrane region" description="Helical" evidence="6">
    <location>
        <begin position="243"/>
        <end position="262"/>
    </location>
</feature>
<comment type="caution">
    <text evidence="8">The sequence shown here is derived from an EMBL/GenBank/DDBJ whole genome shotgun (WGS) entry which is preliminary data.</text>
</comment>
<evidence type="ECO:0000256" key="4">
    <source>
        <dbReference type="ARBA" id="ARBA00022989"/>
    </source>
</evidence>
<feature type="transmembrane region" description="Helical" evidence="6">
    <location>
        <begin position="68"/>
        <end position="89"/>
    </location>
</feature>
<feature type="domain" description="EamA" evidence="7">
    <location>
        <begin position="11"/>
        <end position="140"/>
    </location>
</feature>
<comment type="similarity">
    <text evidence="2">Belongs to the drug/metabolite transporter (DMT) superfamily. 10 TMS drug/metabolite exporter (DME) (TC 2.A.7.3) family.</text>
</comment>
<evidence type="ECO:0000256" key="2">
    <source>
        <dbReference type="ARBA" id="ARBA00009853"/>
    </source>
</evidence>
<dbReference type="AlphaFoldDB" id="A0A419R213"/>
<dbReference type="EMBL" id="RAHJ01000018">
    <property type="protein sequence ID" value="RJX68007.1"/>
    <property type="molecule type" value="Genomic_DNA"/>
</dbReference>
<feature type="transmembrane region" description="Helical" evidence="6">
    <location>
        <begin position="7"/>
        <end position="27"/>
    </location>
</feature>
<organism evidence="8 9">
    <name type="scientific">Tsuneonella suprasediminis</name>
    <dbReference type="NCBI Taxonomy" id="2306996"/>
    <lineage>
        <taxon>Bacteria</taxon>
        <taxon>Pseudomonadati</taxon>
        <taxon>Pseudomonadota</taxon>
        <taxon>Alphaproteobacteria</taxon>
        <taxon>Sphingomonadales</taxon>
        <taxon>Erythrobacteraceae</taxon>
        <taxon>Tsuneonella</taxon>
    </lineage>
</organism>
<keyword evidence="4 6" id="KW-1133">Transmembrane helix</keyword>
<feature type="transmembrane region" description="Helical" evidence="6">
    <location>
        <begin position="95"/>
        <end position="117"/>
    </location>
</feature>
<evidence type="ECO:0000313" key="8">
    <source>
        <dbReference type="EMBL" id="RJX68007.1"/>
    </source>
</evidence>
<dbReference type="InterPro" id="IPR037185">
    <property type="entry name" value="EmrE-like"/>
</dbReference>
<feature type="transmembrane region" description="Helical" evidence="6">
    <location>
        <begin position="217"/>
        <end position="236"/>
    </location>
</feature>
<protein>
    <submittedName>
        <fullName evidence="8">DMT family transporter</fullName>
    </submittedName>
</protein>
<dbReference type="PANTHER" id="PTHR22911">
    <property type="entry name" value="ACYL-MALONYL CONDENSING ENZYME-RELATED"/>
    <property type="match status" value="1"/>
</dbReference>
<dbReference type="Pfam" id="PF00892">
    <property type="entry name" value="EamA"/>
    <property type="match status" value="2"/>
</dbReference>
<proteinExistence type="inferred from homology"/>
<keyword evidence="5 6" id="KW-0472">Membrane</keyword>
<dbReference type="Gene3D" id="1.10.3730.20">
    <property type="match status" value="1"/>
</dbReference>
<evidence type="ECO:0000313" key="9">
    <source>
        <dbReference type="Proteomes" id="UP000284322"/>
    </source>
</evidence>
<evidence type="ECO:0000256" key="1">
    <source>
        <dbReference type="ARBA" id="ARBA00004141"/>
    </source>
</evidence>
<evidence type="ECO:0000256" key="3">
    <source>
        <dbReference type="ARBA" id="ARBA00022692"/>
    </source>
</evidence>
<dbReference type="Proteomes" id="UP000284322">
    <property type="component" value="Unassembled WGS sequence"/>
</dbReference>
<reference evidence="8 9" key="1">
    <citation type="submission" date="2018-09" db="EMBL/GenBank/DDBJ databases">
        <title>Altererythrobacter sp.Ery1 and Ery12, the genome sequencing of novel strains in genus Alterythrobacter.</title>
        <authorList>
            <person name="Cheng H."/>
            <person name="Wu Y.-H."/>
            <person name="Fang C."/>
            <person name="Xu X.-W."/>
        </authorList>
    </citation>
    <scope>NUCLEOTIDE SEQUENCE [LARGE SCALE GENOMIC DNA]</scope>
    <source>
        <strain evidence="8 9">Ery12</strain>
    </source>
</reference>
<feature type="transmembrane region" description="Helical" evidence="6">
    <location>
        <begin position="268"/>
        <end position="285"/>
    </location>
</feature>
<dbReference type="OrthoDB" id="7818056at2"/>
<evidence type="ECO:0000259" key="7">
    <source>
        <dbReference type="Pfam" id="PF00892"/>
    </source>
</evidence>
<sequence length="299" mass="31873">MGKTEHPLLPVLIAALAIGLLSLMDAYMKSAALAVGAYSALLLRAPIGIAIAAPLWKARGGKWPAPHVLRLHVIRGVVITGMGFTFFFSLTRLPLAQAIAISFIAPLIAMFLAGIVLKEKVERRAFIGAALGLTGVLAILASKIVHETMDGGAPLGIAAVLLSAVLYAWNLVLQRQQALVAGPLEIATFQNGIVLLSLLGFAPFFIQWPEIPAWGDIAVSAVLSTIGAMLFAWAYARAETQRLAPIEYTGFLWASLFGWLFFAEPVTSGTLVGTVLIVAGCWIATRRRPDIQVPEQVVA</sequence>
<feature type="transmembrane region" description="Helical" evidence="6">
    <location>
        <begin position="151"/>
        <end position="172"/>
    </location>
</feature>
<keyword evidence="9" id="KW-1185">Reference proteome</keyword>
<dbReference type="RefSeq" id="WP_120109080.1">
    <property type="nucleotide sequence ID" value="NZ_RAHJ01000018.1"/>
</dbReference>
<feature type="transmembrane region" description="Helical" evidence="6">
    <location>
        <begin position="33"/>
        <end position="56"/>
    </location>
</feature>
<evidence type="ECO:0000256" key="5">
    <source>
        <dbReference type="ARBA" id="ARBA00023136"/>
    </source>
</evidence>
<gene>
    <name evidence="8" type="ORF">D6858_08705</name>
</gene>
<name>A0A419R213_9SPHN</name>